<dbReference type="Pfam" id="PF01979">
    <property type="entry name" value="Amidohydro_1"/>
    <property type="match status" value="1"/>
</dbReference>
<reference evidence="4" key="1">
    <citation type="journal article" date="2019" name="Int. J. Syst. Evol. Microbiol.">
        <title>The Global Catalogue of Microorganisms (GCM) 10K type strain sequencing project: providing services to taxonomists for standard genome sequencing and annotation.</title>
        <authorList>
            <consortium name="The Broad Institute Genomics Platform"/>
            <consortium name="The Broad Institute Genome Sequencing Center for Infectious Disease"/>
            <person name="Wu L."/>
            <person name="Ma J."/>
        </authorList>
    </citation>
    <scope>NUCLEOTIDE SEQUENCE [LARGE SCALE GENOMIC DNA]</scope>
    <source>
        <strain evidence="4">CGMCC 1.15905</strain>
    </source>
</reference>
<dbReference type="SUPFAM" id="SSF51556">
    <property type="entry name" value="Metallo-dependent hydrolases"/>
    <property type="match status" value="1"/>
</dbReference>
<protein>
    <submittedName>
        <fullName evidence="3">Amidohydrolase</fullName>
    </submittedName>
</protein>
<dbReference type="Gene3D" id="3.20.20.140">
    <property type="entry name" value="Metal-dependent hydrolases"/>
    <property type="match status" value="2"/>
</dbReference>
<comment type="caution">
    <text evidence="3">The sequence shown here is derived from an EMBL/GenBank/DDBJ whole genome shotgun (WGS) entry which is preliminary data.</text>
</comment>
<dbReference type="PANTHER" id="PTHR43135">
    <property type="entry name" value="ALPHA-D-RIBOSE 1-METHYLPHOSPHONATE 5-TRIPHOSPHATE DIPHOSPHATASE"/>
    <property type="match status" value="1"/>
</dbReference>
<dbReference type="SUPFAM" id="SSF51338">
    <property type="entry name" value="Composite domain of metallo-dependent hydrolases"/>
    <property type="match status" value="1"/>
</dbReference>
<gene>
    <name evidence="3" type="ORF">GCM10011521_14930</name>
</gene>
<dbReference type="InterPro" id="IPR006680">
    <property type="entry name" value="Amidohydro-rel"/>
</dbReference>
<dbReference type="Gene3D" id="2.30.40.10">
    <property type="entry name" value="Urease, subunit C, domain 1"/>
    <property type="match status" value="2"/>
</dbReference>
<proteinExistence type="predicted"/>
<keyword evidence="1" id="KW-1133">Transmembrane helix</keyword>
<evidence type="ECO:0000313" key="3">
    <source>
        <dbReference type="EMBL" id="GGA77625.1"/>
    </source>
</evidence>
<dbReference type="EMBL" id="BMKC01000001">
    <property type="protein sequence ID" value="GGA77625.1"/>
    <property type="molecule type" value="Genomic_DNA"/>
</dbReference>
<dbReference type="PANTHER" id="PTHR43135:SF3">
    <property type="entry name" value="ALPHA-D-RIBOSE 1-METHYLPHOSPHONATE 5-TRIPHOSPHATE DIPHOSPHATASE"/>
    <property type="match status" value="1"/>
</dbReference>
<feature type="transmembrane region" description="Helical" evidence="1">
    <location>
        <begin position="12"/>
        <end position="31"/>
    </location>
</feature>
<feature type="domain" description="Amidohydrolase-related" evidence="2">
    <location>
        <begin position="108"/>
        <end position="479"/>
    </location>
</feature>
<dbReference type="InterPro" id="IPR011059">
    <property type="entry name" value="Metal-dep_hydrolase_composite"/>
</dbReference>
<keyword evidence="1" id="KW-0472">Membrane</keyword>
<evidence type="ECO:0000313" key="4">
    <source>
        <dbReference type="Proteomes" id="UP000623419"/>
    </source>
</evidence>
<dbReference type="Proteomes" id="UP000623419">
    <property type="component" value="Unassembled WGS sequence"/>
</dbReference>
<name>A0ABQ1HHD5_9GAMM</name>
<evidence type="ECO:0000259" key="2">
    <source>
        <dbReference type="Pfam" id="PF01979"/>
    </source>
</evidence>
<dbReference type="RefSeq" id="WP_188662685.1">
    <property type="nucleotide sequence ID" value="NZ_BMKC01000001.1"/>
</dbReference>
<organism evidence="3 4">
    <name type="scientific">Arenimonas soli</name>
    <dbReference type="NCBI Taxonomy" id="2269504"/>
    <lineage>
        <taxon>Bacteria</taxon>
        <taxon>Pseudomonadati</taxon>
        <taxon>Pseudomonadota</taxon>
        <taxon>Gammaproteobacteria</taxon>
        <taxon>Lysobacterales</taxon>
        <taxon>Lysobacteraceae</taxon>
        <taxon>Arenimonas</taxon>
    </lineage>
</organism>
<keyword evidence="1" id="KW-0812">Transmembrane</keyword>
<evidence type="ECO:0000256" key="1">
    <source>
        <dbReference type="SAM" id="Phobius"/>
    </source>
</evidence>
<dbReference type="InterPro" id="IPR051781">
    <property type="entry name" value="Metallo-dep_Hydrolase"/>
</dbReference>
<dbReference type="InterPro" id="IPR032466">
    <property type="entry name" value="Metal_Hydrolase"/>
</dbReference>
<sequence>MSMAAAASIRKWALRSLIVIALVCAASLLWVDYQLDRFAGAGTAVVDPDGFGATTGPTAITNVHVLSGDGAEMLAGQTVVFDESGILAVGEAVDVPAGARVVDGSGLYLIPGLVDAHVHLKQSPNDLLVYVAAGVTGVREMSGSAEHLNWRDQINAGRLGPRMFVASEKLENWDWLAGHFQRWTRNRINVHRPGDAAGIVKSLAEEGFDAVKLGSMLDAGTYREVDRAASEAGMPLVGHLPVSMSLESLWASGQGELAHIEEIAKALDAEFGYFGNSNGDEYLAFVRKRSDDVAARLVENDIAVVSSLWLIESIATQKVAPAEVVATIELRYANPGLVEGTPLSRGWLPGHNAYEVAPEASDAERAAQKAYWTTFAAAHHILLRAMRDRGVRLMAGTDANTAGVVPGFSLHDELESLVDAGLSPAQALHAATSVPARRMGHASGKIAPGLRADMVLLRANPLQDIANTRSIQGVVLNGRHLDRPRLDAILASVEAANNQSRNIPL</sequence>
<keyword evidence="4" id="KW-1185">Reference proteome</keyword>
<accession>A0ABQ1HHD5</accession>